<gene>
    <name evidence="2" type="ORF">Ana3638_23035</name>
</gene>
<name>A0A6P1TUI5_9FIRM</name>
<evidence type="ECO:0000313" key="3">
    <source>
        <dbReference type="Proteomes" id="UP000464314"/>
    </source>
</evidence>
<sequence>MVYIFKKEAVIISDERNGIKWTREETILAFDLYCKTPFGKISRNNKDIIELANLLGRTPSSVGLKMHNLAHFDPELRKRNVTAMAHGSKLDEEIWQEFSQNWLELTYQAQLILAKRKNIEVQKGLNINDYEIIPEGEYKEQLIKIRIGQYFFRTSVLNSYNNRCCVTGLSKPELLIASHIKPWKDSDSKTEKTNPSNGLCLNAFHDKAFDKGFITINKDYCIIISNYINKTGMDEQTRNWLISYNHKQIYLPDKFLPGKEFIQYHNDMIFKG</sequence>
<keyword evidence="2" id="KW-0255">Endonuclease</keyword>
<dbReference type="Pfam" id="PF13391">
    <property type="entry name" value="HNH_2"/>
    <property type="match status" value="1"/>
</dbReference>
<evidence type="ECO:0000313" key="2">
    <source>
        <dbReference type="EMBL" id="QHQ63869.1"/>
    </source>
</evidence>
<dbReference type="AlphaFoldDB" id="A0A6P1TUI5"/>
<keyword evidence="2" id="KW-0378">Hydrolase</keyword>
<dbReference type="GO" id="GO:0004519">
    <property type="term" value="F:endonuclease activity"/>
    <property type="evidence" value="ECO:0007669"/>
    <property type="project" value="UniProtKB-KW"/>
</dbReference>
<proteinExistence type="predicted"/>
<dbReference type="EMBL" id="CP048000">
    <property type="protein sequence ID" value="QHQ63869.1"/>
    <property type="molecule type" value="Genomic_DNA"/>
</dbReference>
<keyword evidence="3" id="KW-1185">Reference proteome</keyword>
<protein>
    <submittedName>
        <fullName evidence="2">HNH endonuclease</fullName>
    </submittedName>
</protein>
<reference evidence="2 3" key="1">
    <citation type="submission" date="2020-01" db="EMBL/GenBank/DDBJ databases">
        <title>Genome analysis of Anaerocolumna sp. CBA3638.</title>
        <authorList>
            <person name="Kim J."/>
            <person name="Roh S.W."/>
        </authorList>
    </citation>
    <scope>NUCLEOTIDE SEQUENCE [LARGE SCALE GENOMIC DNA]</scope>
    <source>
        <strain evidence="2 3">CBA3638</strain>
    </source>
</reference>
<dbReference type="KEGG" id="anr:Ana3638_23035"/>
<keyword evidence="2" id="KW-0540">Nuclease</keyword>
<evidence type="ECO:0000259" key="1">
    <source>
        <dbReference type="Pfam" id="PF13391"/>
    </source>
</evidence>
<dbReference type="Proteomes" id="UP000464314">
    <property type="component" value="Chromosome"/>
</dbReference>
<accession>A0A6P1TUI5</accession>
<organism evidence="2 3">
    <name type="scientific">Anaerocolumna sedimenticola</name>
    <dbReference type="NCBI Taxonomy" id="2696063"/>
    <lineage>
        <taxon>Bacteria</taxon>
        <taxon>Bacillati</taxon>
        <taxon>Bacillota</taxon>
        <taxon>Clostridia</taxon>
        <taxon>Lachnospirales</taxon>
        <taxon>Lachnospiraceae</taxon>
        <taxon>Anaerocolumna</taxon>
    </lineage>
</organism>
<feature type="domain" description="HNH nuclease" evidence="1">
    <location>
        <begin position="164"/>
        <end position="217"/>
    </location>
</feature>
<dbReference type="InterPro" id="IPR003615">
    <property type="entry name" value="HNH_nuc"/>
</dbReference>